<sequence length="221" mass="22636">MCGAAAPLVPGDLRPPGPAGPRTRRIRPSPRNPHANRPTRGGFLMRRPGRILATAIGATGLLMSALASPALAAPAPGAGSPRAETNAAFYMIGNEKTGRCLALRGSGAELGSAAIQATCNSAAADQFWAFTTAGRLVNYRTGTCLAVRGGSTEGGAVVIHAKCDPPGSDQHWNWGDGVNTQIRNINSGRCLALRGGGAENGVDAIQATCSAHGADQFWTIL</sequence>
<feature type="region of interest" description="Disordered" evidence="1">
    <location>
        <begin position="1"/>
        <end position="44"/>
    </location>
</feature>
<dbReference type="InterPro" id="IPR035992">
    <property type="entry name" value="Ricin_B-like_lectins"/>
</dbReference>
<dbReference type="InterPro" id="IPR000772">
    <property type="entry name" value="Ricin_B_lectin"/>
</dbReference>
<proteinExistence type="predicted"/>
<geneLocation type="plasmid" evidence="3 4">
    <name>pSCL4</name>
</geneLocation>
<gene>
    <name evidence="3" type="ORF">SCLAV_p0949</name>
</gene>
<name>D5SKJ3_STRCL</name>
<dbReference type="Gene3D" id="2.80.10.50">
    <property type="match status" value="1"/>
</dbReference>
<dbReference type="eggNOG" id="COG3507">
    <property type="taxonomic scope" value="Bacteria"/>
</dbReference>
<evidence type="ECO:0000313" key="4">
    <source>
        <dbReference type="Proteomes" id="UP000002357"/>
    </source>
</evidence>
<feature type="domain" description="Ricin B lectin" evidence="2">
    <location>
        <begin position="87"/>
        <end position="221"/>
    </location>
</feature>
<dbReference type="Proteomes" id="UP000002357">
    <property type="component" value="Plasmid pSCL4"/>
</dbReference>
<dbReference type="CDD" id="cd00161">
    <property type="entry name" value="beta-trefoil_Ricin-like"/>
    <property type="match status" value="1"/>
</dbReference>
<dbReference type="PROSITE" id="PS50231">
    <property type="entry name" value="RICIN_B_LECTIN"/>
    <property type="match status" value="1"/>
</dbReference>
<evidence type="ECO:0000259" key="2">
    <source>
        <dbReference type="SMART" id="SM00458"/>
    </source>
</evidence>
<keyword evidence="3" id="KW-0430">Lectin</keyword>
<dbReference type="AlphaFoldDB" id="D5SKJ3"/>
<organism evidence="3 4">
    <name type="scientific">Streptomyces clavuligerus</name>
    <dbReference type="NCBI Taxonomy" id="1901"/>
    <lineage>
        <taxon>Bacteria</taxon>
        <taxon>Bacillati</taxon>
        <taxon>Actinomycetota</taxon>
        <taxon>Actinomycetes</taxon>
        <taxon>Kitasatosporales</taxon>
        <taxon>Streptomycetaceae</taxon>
        <taxon>Streptomyces</taxon>
    </lineage>
</organism>
<accession>D5SKJ3</accession>
<dbReference type="GO" id="GO:0030246">
    <property type="term" value="F:carbohydrate binding"/>
    <property type="evidence" value="ECO:0007669"/>
    <property type="project" value="UniProtKB-KW"/>
</dbReference>
<protein>
    <submittedName>
        <fullName evidence="3">Ricin B lectin</fullName>
    </submittedName>
</protein>
<evidence type="ECO:0000256" key="1">
    <source>
        <dbReference type="SAM" id="MobiDB-lite"/>
    </source>
</evidence>
<dbReference type="EMBL" id="CM000914">
    <property type="protein sequence ID" value="EFG04436.2"/>
    <property type="molecule type" value="Genomic_DNA"/>
</dbReference>
<keyword evidence="3" id="KW-0614">Plasmid</keyword>
<keyword evidence="4" id="KW-1185">Reference proteome</keyword>
<reference evidence="3 4" key="1">
    <citation type="journal article" date="2010" name="Genome Biol. Evol.">
        <title>The sequence of a 1.8-mb bacterial linear plasmid reveals a rich evolutionary reservoir of secondary metabolic pathways.</title>
        <authorList>
            <person name="Medema M.H."/>
            <person name="Trefzer A."/>
            <person name="Kovalchuk A."/>
            <person name="van den Berg M."/>
            <person name="Mueller U."/>
            <person name="Heijne W."/>
            <person name="Wu L."/>
            <person name="Alam M.T."/>
            <person name="Ronning C.M."/>
            <person name="Nierman W.C."/>
            <person name="Bovenberg R.A.L."/>
            <person name="Breitling R."/>
            <person name="Takano E."/>
        </authorList>
    </citation>
    <scope>NUCLEOTIDE SEQUENCE [LARGE SCALE GENOMIC DNA]</scope>
    <source>
        <strain evidence="4">ATCC 27064 / DSM 738 / JCM 4710 / NBRC 13307 / NCIMB 12785 / NRRL 3585 / VKM Ac-602</strain>
        <plasmid evidence="3">pSCL4</plasmid>
    </source>
</reference>
<dbReference type="OrthoDB" id="3645604at2"/>
<dbReference type="KEGG" id="sclf:BB341_28915"/>
<dbReference type="SUPFAM" id="SSF50370">
    <property type="entry name" value="Ricin B-like lectins"/>
    <property type="match status" value="1"/>
</dbReference>
<dbReference type="Pfam" id="PF00652">
    <property type="entry name" value="Ricin_B_lectin"/>
    <property type="match status" value="1"/>
</dbReference>
<dbReference type="SMART" id="SM00458">
    <property type="entry name" value="RICIN"/>
    <property type="match status" value="1"/>
</dbReference>
<evidence type="ECO:0000313" key="3">
    <source>
        <dbReference type="EMBL" id="EFG04436.2"/>
    </source>
</evidence>